<dbReference type="InParanoid" id="Q7NEY2"/>
<dbReference type="EnsemblBacteria" id="BAC91686">
    <property type="protein sequence ID" value="BAC91686"/>
    <property type="gene ID" value="BAC91686"/>
</dbReference>
<dbReference type="Pfam" id="PF02901">
    <property type="entry name" value="PFL-like"/>
    <property type="match status" value="1"/>
</dbReference>
<evidence type="ECO:0000313" key="2">
    <source>
        <dbReference type="EMBL" id="BAC91686.1"/>
    </source>
</evidence>
<dbReference type="PANTHER" id="PTHR30191:SF0">
    <property type="entry name" value="FORMATE ACETYLTRANSFERASE 1"/>
    <property type="match status" value="1"/>
</dbReference>
<accession>Q7NEY2</accession>
<dbReference type="HOGENOM" id="CLU_719163_0_0_3"/>
<evidence type="ECO:0000313" key="3">
    <source>
        <dbReference type="Proteomes" id="UP000000557"/>
    </source>
</evidence>
<keyword evidence="3" id="KW-1185">Reference proteome</keyword>
<dbReference type="PANTHER" id="PTHR30191">
    <property type="entry name" value="FORMATE ACETYLTRANSFERASE"/>
    <property type="match status" value="1"/>
</dbReference>
<proteinExistence type="predicted"/>
<dbReference type="eggNOG" id="COG1882">
    <property type="taxonomic scope" value="Bacteria"/>
</dbReference>
<sequence>MILNKGTARKWTCAGGMAAKLLPQPQGSLRNKNLFKPISNFFKLRWEAGRFGAMFSILGASVALVPTVSRAVPKPIPADPWQGFRPGNWQVRTDVENFIAANCDPYLGDDSDLTGPTERTQALWVQAQMLQQAARATARRSAGPGGTPAGAFGADYLDRREELIYGLIDPLDVEQLPVGSDCRQLALYGSERLRRLGMQLGAVETVEALAGCYGLDIGRPAATAQQAIQWTYLALLATRDPLFGRRRSVTGLDTFFDVYFQRDLARGLLVEEEAQELVDDLMIKLRLPQPTLSELYLPLAAGVDPEGRPLVTRTDFRFVNTCYNLGPAAEPHLLVLWSAALSGAFRRFCGEVTIDTSSLRYARALPLPQTGLAHTFSPDALGATRTEQVENLGLWLDGQPEGDHLGINVFGREALLSTLTRPNKFAHLTVQLAEGAVDLHSLSPLGRRQVLLQLLGSFER</sequence>
<protein>
    <submittedName>
        <fullName evidence="2">Glr3745 protein</fullName>
    </submittedName>
</protein>
<reference evidence="2 3" key="2">
    <citation type="journal article" date="2003" name="DNA Res.">
        <title>Complete genome structure of Gloeobacter violaceus PCC 7421, a cyanobacterium that lacks thylakoids (supplement).</title>
        <authorList>
            <person name="Nakamura Y."/>
            <person name="Kaneko T."/>
            <person name="Sato S."/>
            <person name="Mimuro M."/>
            <person name="Miyashita H."/>
            <person name="Tsuchiya T."/>
            <person name="Sasamoto S."/>
            <person name="Watanabe A."/>
            <person name="Kawashima K."/>
            <person name="Kishida Y."/>
            <person name="Kiyokawa C."/>
            <person name="Kohara M."/>
            <person name="Matsumoto M."/>
            <person name="Matsuno A."/>
            <person name="Nakazaki N."/>
            <person name="Shimpo S."/>
            <person name="Takeuchi C."/>
            <person name="Yamada M."/>
            <person name="Tabata S."/>
        </authorList>
    </citation>
    <scope>NUCLEOTIDE SEQUENCE [LARGE SCALE GENOMIC DNA]</scope>
    <source>
        <strain evidence="3">ATCC 29082 / PCC 7421</strain>
    </source>
</reference>
<dbReference type="PATRIC" id="fig|251221.4.peg.3779"/>
<evidence type="ECO:0000259" key="1">
    <source>
        <dbReference type="PROSITE" id="PS51554"/>
    </source>
</evidence>
<dbReference type="GO" id="GO:0005829">
    <property type="term" value="C:cytosol"/>
    <property type="evidence" value="ECO:0000318"/>
    <property type="project" value="GO_Central"/>
</dbReference>
<dbReference type="Proteomes" id="UP000000557">
    <property type="component" value="Chromosome"/>
</dbReference>
<dbReference type="EMBL" id="BA000045">
    <property type="protein sequence ID" value="BAC91686.1"/>
    <property type="molecule type" value="Genomic_DNA"/>
</dbReference>
<dbReference type="PhylomeDB" id="Q7NEY2"/>
<feature type="domain" description="PFL" evidence="1">
    <location>
        <begin position="1"/>
        <end position="460"/>
    </location>
</feature>
<dbReference type="OrthoDB" id="9803969at2"/>
<name>Q7NEY2_GLOVI</name>
<dbReference type="InterPro" id="IPR050244">
    <property type="entry name" value="Auton_GlycylRad_Cofactor"/>
</dbReference>
<dbReference type="KEGG" id="gvi:glr3745"/>
<dbReference type="InterPro" id="IPR004184">
    <property type="entry name" value="PFL_dom"/>
</dbReference>
<dbReference type="Gene3D" id="3.20.70.20">
    <property type="match status" value="2"/>
</dbReference>
<dbReference type="GO" id="GO:0008861">
    <property type="term" value="F:formate C-acetyltransferase activity"/>
    <property type="evidence" value="ECO:0000318"/>
    <property type="project" value="GO_Central"/>
</dbReference>
<reference evidence="2 3" key="1">
    <citation type="journal article" date="2003" name="DNA Res.">
        <title>Complete genome structure of Gloeobacter violaceus PCC 7421, a cyanobacterium that lacks thylakoids.</title>
        <authorList>
            <person name="Nakamura Y."/>
            <person name="Kaneko T."/>
            <person name="Sato S."/>
            <person name="Mimuro M."/>
            <person name="Miyashita H."/>
            <person name="Tsuchiya T."/>
            <person name="Sasamoto S."/>
            <person name="Watanabe A."/>
            <person name="Kawashima K."/>
            <person name="Kishida Y."/>
            <person name="Kiyokawa C."/>
            <person name="Kohara M."/>
            <person name="Matsumoto M."/>
            <person name="Matsuno A."/>
            <person name="Nakazaki N."/>
            <person name="Shimpo S."/>
            <person name="Takeuchi C."/>
            <person name="Yamada M."/>
            <person name="Tabata S."/>
        </authorList>
    </citation>
    <scope>NUCLEOTIDE SEQUENCE [LARGE SCALE GENOMIC DNA]</scope>
    <source>
        <strain evidence="3">ATCC 29082 / PCC 7421</strain>
    </source>
</reference>
<organism evidence="2 3">
    <name type="scientific">Gloeobacter violaceus (strain ATCC 29082 / PCC 7421)</name>
    <dbReference type="NCBI Taxonomy" id="251221"/>
    <lineage>
        <taxon>Bacteria</taxon>
        <taxon>Bacillati</taxon>
        <taxon>Cyanobacteriota</taxon>
        <taxon>Cyanophyceae</taxon>
        <taxon>Gloeobacterales</taxon>
        <taxon>Gloeobacteraceae</taxon>
        <taxon>Gloeobacter</taxon>
    </lineage>
</organism>
<gene>
    <name evidence="2" type="ordered locus">glr3745</name>
</gene>
<dbReference type="STRING" id="251221.gene:10761261"/>
<dbReference type="SUPFAM" id="SSF51998">
    <property type="entry name" value="PFL-like glycyl radical enzymes"/>
    <property type="match status" value="1"/>
</dbReference>
<dbReference type="PROSITE" id="PS51554">
    <property type="entry name" value="PFL"/>
    <property type="match status" value="1"/>
</dbReference>
<dbReference type="AlphaFoldDB" id="Q7NEY2"/>